<protein>
    <submittedName>
        <fullName evidence="5 6">Transposase</fullName>
    </submittedName>
</protein>
<evidence type="ECO:0000313" key="6">
    <source>
        <dbReference type="WBParaSite" id="DME_0001033301-mRNA-1"/>
    </source>
</evidence>
<name>A0A0N4UI66_DRAME</name>
<evidence type="ECO:0000313" key="2">
    <source>
        <dbReference type="EMBL" id="VDN60898.1"/>
    </source>
</evidence>
<evidence type="ECO:0000313" key="5">
    <source>
        <dbReference type="WBParaSite" id="DME_0000728301-mRNA-1"/>
    </source>
</evidence>
<dbReference type="Proteomes" id="UP000038040">
    <property type="component" value="Unplaced"/>
</dbReference>
<gene>
    <name evidence="2" type="ORF">DME_LOCUS10871</name>
    <name evidence="1" type="ORF">DME_LOCUS1701</name>
</gene>
<evidence type="ECO:0000313" key="4">
    <source>
        <dbReference type="Proteomes" id="UP000274756"/>
    </source>
</evidence>
<evidence type="ECO:0000313" key="3">
    <source>
        <dbReference type="Proteomes" id="UP000038040"/>
    </source>
</evidence>
<dbReference type="EMBL" id="UYYG01000029">
    <property type="protein sequence ID" value="VDN51728.1"/>
    <property type="molecule type" value="Genomic_DNA"/>
</dbReference>
<dbReference type="Proteomes" id="UP000274756">
    <property type="component" value="Unassembled WGS sequence"/>
</dbReference>
<proteinExistence type="predicted"/>
<accession>A0A0N4UI66</accession>
<evidence type="ECO:0000313" key="1">
    <source>
        <dbReference type="EMBL" id="VDN51728.1"/>
    </source>
</evidence>
<organism evidence="3 5">
    <name type="scientific">Dracunculus medinensis</name>
    <name type="common">Guinea worm</name>
    <dbReference type="NCBI Taxonomy" id="318479"/>
    <lineage>
        <taxon>Eukaryota</taxon>
        <taxon>Metazoa</taxon>
        <taxon>Ecdysozoa</taxon>
        <taxon>Nematoda</taxon>
        <taxon>Chromadorea</taxon>
        <taxon>Rhabditida</taxon>
        <taxon>Spirurina</taxon>
        <taxon>Dracunculoidea</taxon>
        <taxon>Dracunculidae</taxon>
        <taxon>Dracunculus</taxon>
    </lineage>
</organism>
<keyword evidence="4" id="KW-1185">Reference proteome</keyword>
<dbReference type="WBParaSite" id="DME_0000728301-mRNA-1">
    <property type="protein sequence ID" value="DME_0000728301-mRNA-1"/>
    <property type="gene ID" value="DME_0000728301"/>
</dbReference>
<dbReference type="WBParaSite" id="DME_0001033301-mRNA-1">
    <property type="protein sequence ID" value="DME_0001033301-mRNA-1"/>
    <property type="gene ID" value="DME_0001033301"/>
</dbReference>
<sequence length="91" mass="10600">MNLWQTRSHLENAELNMESKFPIYLPNHNHITELIKEAWLANDGEPNHSDYRYKFTRIPCQGSLKFGFLNLKLKQIGLNYLGPLSIKIDNG</sequence>
<dbReference type="AlphaFoldDB" id="A0A0N4UI66"/>
<reference evidence="1 4" key="2">
    <citation type="submission" date="2018-11" db="EMBL/GenBank/DDBJ databases">
        <authorList>
            <consortium name="Pathogen Informatics"/>
        </authorList>
    </citation>
    <scope>NUCLEOTIDE SEQUENCE [LARGE SCALE GENOMIC DNA]</scope>
</reference>
<dbReference type="EMBL" id="UYYG01001263">
    <property type="protein sequence ID" value="VDN60898.1"/>
    <property type="molecule type" value="Genomic_DNA"/>
</dbReference>
<reference evidence="5 6" key="1">
    <citation type="submission" date="2017-02" db="UniProtKB">
        <authorList>
            <consortium name="WormBaseParasite"/>
        </authorList>
    </citation>
    <scope>IDENTIFICATION</scope>
</reference>